<feature type="domain" description="BTB" evidence="3">
    <location>
        <begin position="212"/>
        <end position="280"/>
    </location>
</feature>
<dbReference type="InterPro" id="IPR056423">
    <property type="entry name" value="BACK_BPM_SPOP"/>
</dbReference>
<dbReference type="PANTHER" id="PTHR26379:SF355">
    <property type="entry name" value="BTB DOMAIN-CONTAINING PROTEIN"/>
    <property type="match status" value="1"/>
</dbReference>
<dbReference type="InterPro" id="IPR011333">
    <property type="entry name" value="SKP1/BTB/POZ_sf"/>
</dbReference>
<dbReference type="PROSITE" id="PS50097">
    <property type="entry name" value="BTB"/>
    <property type="match status" value="1"/>
</dbReference>
<dbReference type="PROSITE" id="PS50144">
    <property type="entry name" value="MATH"/>
    <property type="match status" value="1"/>
</dbReference>
<accession>A0ABC8VXZ3</accession>
<dbReference type="EMBL" id="OZ075121">
    <property type="protein sequence ID" value="CAL4898711.1"/>
    <property type="molecule type" value="Genomic_DNA"/>
</dbReference>
<evidence type="ECO:0000256" key="1">
    <source>
        <dbReference type="ARBA" id="ARBA00004906"/>
    </source>
</evidence>
<dbReference type="InterPro" id="IPR045005">
    <property type="entry name" value="BPM1-6"/>
</dbReference>
<dbReference type="InterPro" id="IPR002083">
    <property type="entry name" value="MATH/TRAF_dom"/>
</dbReference>
<dbReference type="AlphaFoldDB" id="A0ABC8VXZ3"/>
<name>A0ABC8VXZ3_9POAL</name>
<reference evidence="5 6" key="2">
    <citation type="submission" date="2024-10" db="EMBL/GenBank/DDBJ databases">
        <authorList>
            <person name="Ryan C."/>
        </authorList>
    </citation>
    <scope>NUCLEOTIDE SEQUENCE [LARGE SCALE GENOMIC DNA]</scope>
</reference>
<dbReference type="InterPro" id="IPR008974">
    <property type="entry name" value="TRAF-like"/>
</dbReference>
<dbReference type="SUPFAM" id="SSF54695">
    <property type="entry name" value="POZ domain"/>
    <property type="match status" value="1"/>
</dbReference>
<dbReference type="Pfam" id="PF00651">
    <property type="entry name" value="BTB"/>
    <property type="match status" value="1"/>
</dbReference>
<evidence type="ECO:0000313" key="5">
    <source>
        <dbReference type="EMBL" id="CAL4898711.1"/>
    </source>
</evidence>
<evidence type="ECO:0000259" key="3">
    <source>
        <dbReference type="PROSITE" id="PS50097"/>
    </source>
</evidence>
<protein>
    <submittedName>
        <fullName evidence="5">Uncharacterized protein</fullName>
    </submittedName>
</protein>
<dbReference type="PANTHER" id="PTHR26379">
    <property type="entry name" value="BTB/POZ AND MATH DOMAIN-CONTAINING PROTEIN 1"/>
    <property type="match status" value="1"/>
</dbReference>
<dbReference type="Pfam" id="PF22486">
    <property type="entry name" value="MATH_2"/>
    <property type="match status" value="1"/>
</dbReference>
<comment type="similarity">
    <text evidence="2">Belongs to the Tdpoz family.</text>
</comment>
<dbReference type="SUPFAM" id="SSF49599">
    <property type="entry name" value="TRAF domain-like"/>
    <property type="match status" value="1"/>
</dbReference>
<proteinExistence type="inferred from homology"/>
<organism evidence="5 6">
    <name type="scientific">Urochloa decumbens</name>
    <dbReference type="NCBI Taxonomy" id="240449"/>
    <lineage>
        <taxon>Eukaryota</taxon>
        <taxon>Viridiplantae</taxon>
        <taxon>Streptophyta</taxon>
        <taxon>Embryophyta</taxon>
        <taxon>Tracheophyta</taxon>
        <taxon>Spermatophyta</taxon>
        <taxon>Magnoliopsida</taxon>
        <taxon>Liliopsida</taxon>
        <taxon>Poales</taxon>
        <taxon>Poaceae</taxon>
        <taxon>PACMAD clade</taxon>
        <taxon>Panicoideae</taxon>
        <taxon>Panicodae</taxon>
        <taxon>Paniceae</taxon>
        <taxon>Melinidinae</taxon>
        <taxon>Urochloa</taxon>
    </lineage>
</organism>
<reference evidence="6" key="1">
    <citation type="submission" date="2024-06" db="EMBL/GenBank/DDBJ databases">
        <authorList>
            <person name="Ryan C."/>
        </authorList>
    </citation>
    <scope>NUCLEOTIDE SEQUENCE [LARGE SCALE GENOMIC DNA]</scope>
</reference>
<keyword evidence="6" id="KW-1185">Reference proteome</keyword>
<dbReference type="Gene3D" id="3.30.710.10">
    <property type="entry name" value="Potassium Channel Kv1.1, Chain A"/>
    <property type="match status" value="1"/>
</dbReference>
<dbReference type="Proteomes" id="UP001497457">
    <property type="component" value="Chromosome 11b"/>
</dbReference>
<dbReference type="CDD" id="cd00121">
    <property type="entry name" value="MATH"/>
    <property type="match status" value="1"/>
</dbReference>
<comment type="pathway">
    <text evidence="1">Protein modification; protein ubiquitination.</text>
</comment>
<dbReference type="Pfam" id="PF24570">
    <property type="entry name" value="BACK_BPM_SPOP"/>
    <property type="match status" value="1"/>
</dbReference>
<gene>
    <name evidence="5" type="ORF">URODEC1_LOCUS7873</name>
</gene>
<feature type="domain" description="MATH" evidence="4">
    <location>
        <begin position="45"/>
        <end position="161"/>
    </location>
</feature>
<evidence type="ECO:0000256" key="2">
    <source>
        <dbReference type="ARBA" id="ARBA00010846"/>
    </source>
</evidence>
<evidence type="ECO:0000259" key="4">
    <source>
        <dbReference type="PROSITE" id="PS50144"/>
    </source>
</evidence>
<dbReference type="Gene3D" id="2.60.210.10">
    <property type="entry name" value="Apoptosis, Tumor Necrosis Factor Receptor Associated Protein 2, Chain A"/>
    <property type="match status" value="1"/>
</dbReference>
<dbReference type="SMART" id="SM00225">
    <property type="entry name" value="BTB"/>
    <property type="match status" value="1"/>
</dbReference>
<dbReference type="InterPro" id="IPR000210">
    <property type="entry name" value="BTB/POZ_dom"/>
</dbReference>
<sequence length="384" mass="42279">MHPLLPSRNRFYFLQQRTNAMAAAAAAAARRFSSSASTVTIREVRWSHKFTIDGCKASRKFRKPVRYCSKIFDVAGCNWRISCEPNAKDGEYISFFPNHDHPAHSSCEDCSAAEFKFTLLDQAGNPVPEYSKPHGFSFIRWIDLEESGCLKDDRFSVRCDITGIKSSLHDDDGDTDDTAGGAAANPAQVAVAVPPSNLHEHLGNLLLLKQGTDAIINAGGESWDVHRWLLKVRCPVLDAELQAASERVLSGDTYRCRLKIQGMGSKVFEAMLHFLYTDALPKIGEKEAVPIAQGLIAAADRYKIDRLKLMCEEMLCKRVDMDTVVGSLAVAEKHGCHALKAACVELLERPGNLKAVMGTTEGIEKVKKADCAGVVLELLMKQLP</sequence>
<evidence type="ECO:0000313" key="6">
    <source>
        <dbReference type="Proteomes" id="UP001497457"/>
    </source>
</evidence>